<dbReference type="CDD" id="cd04881">
    <property type="entry name" value="ACT_HSDH-Hom"/>
    <property type="match status" value="1"/>
</dbReference>
<dbReference type="InterPro" id="IPR005106">
    <property type="entry name" value="Asp/hSer_DH_NAD-bd"/>
</dbReference>
<comment type="pathway">
    <text evidence="2 16">Amino-acid biosynthesis; L-threonine biosynthesis; L-threonine from L-aspartate: step 3/5.</text>
</comment>
<evidence type="ECO:0000256" key="2">
    <source>
        <dbReference type="ARBA" id="ARBA00005056"/>
    </source>
</evidence>
<evidence type="ECO:0000256" key="16">
    <source>
        <dbReference type="RuleBase" id="RU000579"/>
    </source>
</evidence>
<dbReference type="InterPro" id="IPR016204">
    <property type="entry name" value="HDH"/>
</dbReference>
<dbReference type="GO" id="GO:0004412">
    <property type="term" value="F:homoserine dehydrogenase activity"/>
    <property type="evidence" value="ECO:0007669"/>
    <property type="project" value="UniProtKB-EC"/>
</dbReference>
<dbReference type="EC" id="1.1.1.3" evidence="5 16"/>
<dbReference type="PIRSF" id="PIRSF000098">
    <property type="entry name" value="Homoser_dehydrog"/>
    <property type="match status" value="1"/>
</dbReference>
<proteinExistence type="inferred from homology"/>
<dbReference type="Proteomes" id="UP000757540">
    <property type="component" value="Unassembled WGS sequence"/>
</dbReference>
<comment type="caution">
    <text evidence="20">The sequence shown here is derived from an EMBL/GenBank/DDBJ whole genome shotgun (WGS) entry which is preliminary data.</text>
</comment>
<comment type="pathway">
    <text evidence="3 16">Amino-acid biosynthesis; L-methionine biosynthesis via de novo pathway; L-homoserine from L-aspartate: step 3/3.</text>
</comment>
<dbReference type="Pfam" id="PF03447">
    <property type="entry name" value="NAD_binding_3"/>
    <property type="match status" value="1"/>
</dbReference>
<dbReference type="SUPFAM" id="SSF51735">
    <property type="entry name" value="NAD(P)-binding Rossmann-fold domains"/>
    <property type="match status" value="1"/>
</dbReference>
<evidence type="ECO:0000313" key="21">
    <source>
        <dbReference type="Proteomes" id="UP000757540"/>
    </source>
</evidence>
<dbReference type="InterPro" id="IPR001342">
    <property type="entry name" value="HDH_cat"/>
</dbReference>
<evidence type="ECO:0000256" key="8">
    <source>
        <dbReference type="ARBA" id="ARBA00022697"/>
    </source>
</evidence>
<dbReference type="EMBL" id="JABEZU010000002">
    <property type="protein sequence ID" value="NOV97677.1"/>
    <property type="molecule type" value="Genomic_DNA"/>
</dbReference>
<evidence type="ECO:0000256" key="1">
    <source>
        <dbReference type="ARBA" id="ARBA00001920"/>
    </source>
</evidence>
<dbReference type="InterPro" id="IPR002912">
    <property type="entry name" value="ACT_dom"/>
</dbReference>
<keyword evidence="8 16" id="KW-0791">Threonine biosynthesis</keyword>
<dbReference type="SUPFAM" id="SSF55021">
    <property type="entry name" value="ACT-like"/>
    <property type="match status" value="1"/>
</dbReference>
<evidence type="ECO:0000256" key="3">
    <source>
        <dbReference type="ARBA" id="ARBA00005062"/>
    </source>
</evidence>
<evidence type="ECO:0000256" key="13">
    <source>
        <dbReference type="ARBA" id="ARBA00044930"/>
    </source>
</evidence>
<dbReference type="Gene3D" id="3.30.70.260">
    <property type="match status" value="1"/>
</dbReference>
<comment type="catalytic activity">
    <reaction evidence="14">
        <text>L-homoserine + NADP(+) = L-aspartate 4-semialdehyde + NADPH + H(+)</text>
        <dbReference type="Rhea" id="RHEA:15761"/>
        <dbReference type="ChEBI" id="CHEBI:15378"/>
        <dbReference type="ChEBI" id="CHEBI:57476"/>
        <dbReference type="ChEBI" id="CHEBI:57783"/>
        <dbReference type="ChEBI" id="CHEBI:58349"/>
        <dbReference type="ChEBI" id="CHEBI:537519"/>
        <dbReference type="EC" id="1.1.1.3"/>
    </reaction>
    <physiologicalReaction direction="right-to-left" evidence="14">
        <dbReference type="Rhea" id="RHEA:15763"/>
    </physiologicalReaction>
</comment>
<keyword evidence="10 16" id="KW-0560">Oxidoreductase</keyword>
<dbReference type="PROSITE" id="PS01042">
    <property type="entry name" value="HOMOSER_DHGENASE"/>
    <property type="match status" value="1"/>
</dbReference>
<evidence type="ECO:0000259" key="19">
    <source>
        <dbReference type="PROSITE" id="PS51671"/>
    </source>
</evidence>
<dbReference type="SUPFAM" id="SSF55347">
    <property type="entry name" value="Glyceraldehyde-3-phosphate dehydrogenase-like, C-terminal domain"/>
    <property type="match status" value="1"/>
</dbReference>
<feature type="domain" description="ACT" evidence="19">
    <location>
        <begin position="366"/>
        <end position="465"/>
    </location>
</feature>
<protein>
    <recommendedName>
        <fullName evidence="6 16">Homoserine dehydrogenase</fullName>
        <ecNumber evidence="5 16">1.1.1.3</ecNumber>
    </recommendedName>
</protein>
<keyword evidence="11" id="KW-0915">Sodium</keyword>
<dbReference type="Pfam" id="PF01842">
    <property type="entry name" value="ACT"/>
    <property type="match status" value="1"/>
</dbReference>
<dbReference type="InterPro" id="IPR036291">
    <property type="entry name" value="NAD(P)-bd_dom_sf"/>
</dbReference>
<evidence type="ECO:0000256" key="12">
    <source>
        <dbReference type="ARBA" id="ARBA00023167"/>
    </source>
</evidence>
<keyword evidence="7 16" id="KW-0028">Amino-acid biosynthesis</keyword>
<evidence type="ECO:0000256" key="11">
    <source>
        <dbReference type="ARBA" id="ARBA00023053"/>
    </source>
</evidence>
<comment type="function">
    <text evidence="13">Catalyzes the conversion of L-aspartate-beta-semialdehyde (L-Asa) to L-homoserine (L-Hse), the third step in the biosynthesis of threonine and methionine from aspartate.</text>
</comment>
<dbReference type="PANTHER" id="PTHR43331">
    <property type="entry name" value="HOMOSERINE DEHYDROGENASE"/>
    <property type="match status" value="1"/>
</dbReference>
<evidence type="ECO:0000256" key="14">
    <source>
        <dbReference type="ARBA" id="ARBA00048841"/>
    </source>
</evidence>
<dbReference type="NCBIfam" id="NF004976">
    <property type="entry name" value="PRK06349.1"/>
    <property type="match status" value="1"/>
</dbReference>
<dbReference type="InterPro" id="IPR045865">
    <property type="entry name" value="ACT-like_dom_sf"/>
</dbReference>
<dbReference type="PROSITE" id="PS51671">
    <property type="entry name" value="ACT"/>
    <property type="match status" value="1"/>
</dbReference>
<comment type="catalytic activity">
    <reaction evidence="15">
        <text>L-homoserine + NAD(+) = L-aspartate 4-semialdehyde + NADH + H(+)</text>
        <dbReference type="Rhea" id="RHEA:15757"/>
        <dbReference type="ChEBI" id="CHEBI:15378"/>
        <dbReference type="ChEBI" id="CHEBI:57476"/>
        <dbReference type="ChEBI" id="CHEBI:57540"/>
        <dbReference type="ChEBI" id="CHEBI:57945"/>
        <dbReference type="ChEBI" id="CHEBI:537519"/>
        <dbReference type="EC" id="1.1.1.3"/>
    </reaction>
    <physiologicalReaction direction="right-to-left" evidence="15">
        <dbReference type="Rhea" id="RHEA:15759"/>
    </physiologicalReaction>
</comment>
<evidence type="ECO:0000256" key="15">
    <source>
        <dbReference type="ARBA" id="ARBA00049031"/>
    </source>
</evidence>
<evidence type="ECO:0000256" key="6">
    <source>
        <dbReference type="ARBA" id="ARBA00013376"/>
    </source>
</evidence>
<keyword evidence="21" id="KW-1185">Reference proteome</keyword>
<evidence type="ECO:0000256" key="7">
    <source>
        <dbReference type="ARBA" id="ARBA00022605"/>
    </source>
</evidence>
<evidence type="ECO:0000256" key="5">
    <source>
        <dbReference type="ARBA" id="ARBA00013213"/>
    </source>
</evidence>
<accession>A0ABX2A491</accession>
<dbReference type="Pfam" id="PF00742">
    <property type="entry name" value="Homoserine_dh"/>
    <property type="match status" value="1"/>
</dbReference>
<dbReference type="Gene3D" id="3.30.360.10">
    <property type="entry name" value="Dihydrodipicolinate Reductase, domain 2"/>
    <property type="match status" value="1"/>
</dbReference>
<comment type="cofactor">
    <cofactor evidence="1">
        <name>a metal cation</name>
        <dbReference type="ChEBI" id="CHEBI:25213"/>
    </cofactor>
</comment>
<dbReference type="InterPro" id="IPR019811">
    <property type="entry name" value="HDH_CS"/>
</dbReference>
<dbReference type="Gene3D" id="3.40.50.720">
    <property type="entry name" value="NAD(P)-binding Rossmann-like Domain"/>
    <property type="match status" value="1"/>
</dbReference>
<name>A0ABX2A491_9MICO</name>
<reference evidence="20 21" key="1">
    <citation type="submission" date="2020-05" db="EMBL/GenBank/DDBJ databases">
        <title>Genomic Encyclopedia of Type Strains, Phase III (KMG-III): the genomes of soil and plant-associated and newly described type strains.</title>
        <authorList>
            <person name="Whitman W."/>
        </authorList>
    </citation>
    <scope>NUCLEOTIDE SEQUENCE [LARGE SCALE GENOMIC DNA]</scope>
    <source>
        <strain evidence="20 21">KCTC 19046</strain>
    </source>
</reference>
<comment type="similarity">
    <text evidence="4 17">Belongs to the homoserine dehydrogenase family.</text>
</comment>
<keyword evidence="9 16" id="KW-0521">NADP</keyword>
<keyword evidence="12 16" id="KW-0486">Methionine biosynthesis</keyword>
<organism evidence="20 21">
    <name type="scientific">Isoptericola halotolerans</name>
    <dbReference type="NCBI Taxonomy" id="300560"/>
    <lineage>
        <taxon>Bacteria</taxon>
        <taxon>Bacillati</taxon>
        <taxon>Actinomycetota</taxon>
        <taxon>Actinomycetes</taxon>
        <taxon>Micrococcales</taxon>
        <taxon>Promicromonosporaceae</taxon>
        <taxon>Isoptericola</taxon>
    </lineage>
</organism>
<evidence type="ECO:0000256" key="9">
    <source>
        <dbReference type="ARBA" id="ARBA00022857"/>
    </source>
</evidence>
<evidence type="ECO:0000256" key="10">
    <source>
        <dbReference type="ARBA" id="ARBA00023002"/>
    </source>
</evidence>
<gene>
    <name evidence="20" type="ORF">HDG69_002252</name>
</gene>
<sequence>MPAAADPPTVPAPSGTPRAEDRPLRVALLGCGVVGTEVARGLLENSAELSARAGAPLELVGIAVRDASREREGIPSGLLTEDAEALVAEADVVVELMGGIEPARTLILRALERGASVVTANKQLLAEQGPVLFEAADAARADLSFEAAVAGAIPIVRPVRESLAGDQVQRVLGIVNGTTNYVLDEMTSQGLDLEDVVKRAQELGYAEADPTADVDGYDAAAKAAILASLAFHTRVSIHQVAREGIRAITRDDVDWARRTGYVLKLLAIAERTSEGVAARVHPALVPTDHPLAAVRGAFNAVFVEAESAGPLMFYGQGAGGRPTSSAVLGDLVSAARDRLVGGKGPRESAYASLPVLSADAAVTRYQIRLEVADRTGVLAQVAGVLADHGVSIDTVRQSEALTASFEAEPASEPSAEVEPEETEPVARLVITTHAAREASLAATVAALDGLDPVRQITSVLRVEGV</sequence>
<evidence type="ECO:0000256" key="18">
    <source>
        <dbReference type="SAM" id="MobiDB-lite"/>
    </source>
</evidence>
<evidence type="ECO:0000256" key="4">
    <source>
        <dbReference type="ARBA" id="ARBA00006753"/>
    </source>
</evidence>
<evidence type="ECO:0000313" key="20">
    <source>
        <dbReference type="EMBL" id="NOV97677.1"/>
    </source>
</evidence>
<feature type="region of interest" description="Disordered" evidence="18">
    <location>
        <begin position="1"/>
        <end position="21"/>
    </location>
</feature>
<evidence type="ECO:0000256" key="17">
    <source>
        <dbReference type="RuleBase" id="RU004171"/>
    </source>
</evidence>
<dbReference type="PANTHER" id="PTHR43331:SF1">
    <property type="entry name" value="HOMOSERINE DEHYDROGENASE"/>
    <property type="match status" value="1"/>
</dbReference>